<evidence type="ECO:0000313" key="1">
    <source>
        <dbReference type="EMBL" id="KAI9460047.1"/>
    </source>
</evidence>
<reference evidence="1" key="1">
    <citation type="submission" date="2021-03" db="EMBL/GenBank/DDBJ databases">
        <title>Evolutionary priming and transition to the ectomycorrhizal habit in an iconic lineage of mushroom-forming fungi: is preadaptation a requirement?</title>
        <authorList>
            <consortium name="DOE Joint Genome Institute"/>
            <person name="Looney B.P."/>
            <person name="Miyauchi S."/>
            <person name="Morin E."/>
            <person name="Drula E."/>
            <person name="Courty P.E."/>
            <person name="Chicoki N."/>
            <person name="Fauchery L."/>
            <person name="Kohler A."/>
            <person name="Kuo A."/>
            <person name="LaButti K."/>
            <person name="Pangilinan J."/>
            <person name="Lipzen A."/>
            <person name="Riley R."/>
            <person name="Andreopoulos W."/>
            <person name="He G."/>
            <person name="Johnson J."/>
            <person name="Barry K.W."/>
            <person name="Grigoriev I.V."/>
            <person name="Nagy L."/>
            <person name="Hibbett D."/>
            <person name="Henrissat B."/>
            <person name="Matheny P.B."/>
            <person name="Labbe J."/>
            <person name="Martin A.F."/>
        </authorList>
    </citation>
    <scope>NUCLEOTIDE SEQUENCE</scope>
    <source>
        <strain evidence="1">BPL698</strain>
    </source>
</reference>
<evidence type="ECO:0000313" key="2">
    <source>
        <dbReference type="Proteomes" id="UP001207468"/>
    </source>
</evidence>
<gene>
    <name evidence="1" type="ORF">F5148DRAFT_1217960</name>
</gene>
<keyword evidence="2" id="KW-1185">Reference proteome</keyword>
<dbReference type="Proteomes" id="UP001207468">
    <property type="component" value="Unassembled WGS sequence"/>
</dbReference>
<name>A0ACC0U562_9AGAM</name>
<protein>
    <submittedName>
        <fullName evidence="1">Uncharacterized protein</fullName>
    </submittedName>
</protein>
<dbReference type="EMBL" id="JAGFNK010000192">
    <property type="protein sequence ID" value="KAI9460047.1"/>
    <property type="molecule type" value="Genomic_DNA"/>
</dbReference>
<sequence>MQAPLSGLLSSLVVSLMKLARANEGCPLGAVSTRPLKGDEQSTQGNHWQSISFSLIRPMTWAGLWTQASEYAGPK</sequence>
<comment type="caution">
    <text evidence="1">The sequence shown here is derived from an EMBL/GenBank/DDBJ whole genome shotgun (WGS) entry which is preliminary data.</text>
</comment>
<organism evidence="1 2">
    <name type="scientific">Russula earlei</name>
    <dbReference type="NCBI Taxonomy" id="71964"/>
    <lineage>
        <taxon>Eukaryota</taxon>
        <taxon>Fungi</taxon>
        <taxon>Dikarya</taxon>
        <taxon>Basidiomycota</taxon>
        <taxon>Agaricomycotina</taxon>
        <taxon>Agaricomycetes</taxon>
        <taxon>Russulales</taxon>
        <taxon>Russulaceae</taxon>
        <taxon>Russula</taxon>
    </lineage>
</organism>
<proteinExistence type="predicted"/>
<accession>A0ACC0U562</accession>